<dbReference type="EMBL" id="MU006783">
    <property type="protein sequence ID" value="KAF2641519.1"/>
    <property type="molecule type" value="Genomic_DNA"/>
</dbReference>
<protein>
    <submittedName>
        <fullName evidence="6">Metal homeostatis protein bsd2</fullName>
    </submittedName>
</protein>
<gene>
    <name evidence="6" type="ORF">P280DRAFT_517716</name>
</gene>
<dbReference type="GO" id="GO:0016020">
    <property type="term" value="C:membrane"/>
    <property type="evidence" value="ECO:0007669"/>
    <property type="project" value="UniProtKB-SubCell"/>
</dbReference>
<dbReference type="PANTHER" id="PTHR13396">
    <property type="entry name" value="NEDD4 FAMILY INTERACTING PROTEIN 1/2"/>
    <property type="match status" value="1"/>
</dbReference>
<dbReference type="GO" id="GO:0030001">
    <property type="term" value="P:metal ion transport"/>
    <property type="evidence" value="ECO:0007669"/>
    <property type="project" value="InterPro"/>
</dbReference>
<feature type="compositionally biased region" description="Acidic residues" evidence="5">
    <location>
        <begin position="72"/>
        <end position="84"/>
    </location>
</feature>
<dbReference type="GO" id="GO:0005783">
    <property type="term" value="C:endoplasmic reticulum"/>
    <property type="evidence" value="ECO:0007669"/>
    <property type="project" value="TreeGrafter"/>
</dbReference>
<keyword evidence="3" id="KW-1133">Transmembrane helix</keyword>
<proteinExistence type="predicted"/>
<dbReference type="Pfam" id="PF10176">
    <property type="entry name" value="NEDD4_Bsd2"/>
    <property type="match status" value="1"/>
</dbReference>
<evidence type="ECO:0000256" key="5">
    <source>
        <dbReference type="SAM" id="MobiDB-lite"/>
    </source>
</evidence>
<accession>A0A6A6S104</accession>
<dbReference type="GO" id="GO:0048471">
    <property type="term" value="C:perinuclear region of cytoplasm"/>
    <property type="evidence" value="ECO:0007669"/>
    <property type="project" value="TreeGrafter"/>
</dbReference>
<evidence type="ECO:0000256" key="4">
    <source>
        <dbReference type="ARBA" id="ARBA00023136"/>
    </source>
</evidence>
<dbReference type="Proteomes" id="UP000799753">
    <property type="component" value="Unassembled WGS sequence"/>
</dbReference>
<evidence type="ECO:0000313" key="6">
    <source>
        <dbReference type="EMBL" id="KAF2641519.1"/>
    </source>
</evidence>
<organism evidence="6 7">
    <name type="scientific">Massarina eburnea CBS 473.64</name>
    <dbReference type="NCBI Taxonomy" id="1395130"/>
    <lineage>
        <taxon>Eukaryota</taxon>
        <taxon>Fungi</taxon>
        <taxon>Dikarya</taxon>
        <taxon>Ascomycota</taxon>
        <taxon>Pezizomycotina</taxon>
        <taxon>Dothideomycetes</taxon>
        <taxon>Pleosporomycetidae</taxon>
        <taxon>Pleosporales</taxon>
        <taxon>Massarineae</taxon>
        <taxon>Massarinaceae</taxon>
        <taxon>Massarina</taxon>
    </lineage>
</organism>
<dbReference type="GO" id="GO:0005794">
    <property type="term" value="C:Golgi apparatus"/>
    <property type="evidence" value="ECO:0007669"/>
    <property type="project" value="TreeGrafter"/>
</dbReference>
<keyword evidence="4" id="KW-0472">Membrane</keyword>
<evidence type="ECO:0000313" key="7">
    <source>
        <dbReference type="Proteomes" id="UP000799753"/>
    </source>
</evidence>
<evidence type="ECO:0000256" key="1">
    <source>
        <dbReference type="ARBA" id="ARBA00004141"/>
    </source>
</evidence>
<dbReference type="PANTHER" id="PTHR13396:SF5">
    <property type="entry name" value="NEDD4 FAMILY INTERACTING PROTEIN"/>
    <property type="match status" value="1"/>
</dbReference>
<keyword evidence="2" id="KW-0812">Transmembrane</keyword>
<evidence type="ECO:0000256" key="3">
    <source>
        <dbReference type="ARBA" id="ARBA00022989"/>
    </source>
</evidence>
<sequence length="355" mass="38047">MPAQRYERIAENDDEDTHHVSGASAQTPYPIPASPPPSFHSRASSPNGGASRRLLPDDPVTTDADRTLADTFDADSDSEDEEGGDDRQRLMRGNPEEAQQREEAENNVRSGIQRRVTQLPAFIPQEPSGRVVGGGQNDGVWANLSAKPTRGEDAEEKPPTYEQAAADATPPYWETTILAPGTFGDEVFVEGLPVGSVFSFVWNAMISMSFQLVGFLLTYLLHTTHAAKNGSRAGLGITLVQYGFTMKGAASLDRNNDSPGSVFDGGVPSDPNAHDFDPNSVSSGGNGGDMTPASSGISSSDWLAYGLMIVGWFILIKSISDFIRARRHEQLVLQSPDRGLGVAIIAEGESPERSV</sequence>
<feature type="compositionally biased region" description="Pro residues" evidence="5">
    <location>
        <begin position="29"/>
        <end position="38"/>
    </location>
</feature>
<dbReference type="AlphaFoldDB" id="A0A6A6S104"/>
<dbReference type="GO" id="GO:0006511">
    <property type="term" value="P:ubiquitin-dependent protein catabolic process"/>
    <property type="evidence" value="ECO:0007669"/>
    <property type="project" value="TreeGrafter"/>
</dbReference>
<feature type="compositionally biased region" description="Basic and acidic residues" evidence="5">
    <location>
        <begin position="1"/>
        <end position="19"/>
    </location>
</feature>
<name>A0A6A6S104_9PLEO</name>
<dbReference type="InterPro" id="IPR019325">
    <property type="entry name" value="NEDD4/Bsd2"/>
</dbReference>
<evidence type="ECO:0000256" key="2">
    <source>
        <dbReference type="ARBA" id="ARBA00022692"/>
    </source>
</evidence>
<comment type="subcellular location">
    <subcellularLocation>
        <location evidence="1">Membrane</location>
        <topology evidence="1">Multi-pass membrane protein</topology>
    </subcellularLocation>
</comment>
<feature type="region of interest" description="Disordered" evidence="5">
    <location>
        <begin position="1"/>
        <end position="110"/>
    </location>
</feature>
<dbReference type="GO" id="GO:0007034">
    <property type="term" value="P:vacuolar transport"/>
    <property type="evidence" value="ECO:0007669"/>
    <property type="project" value="InterPro"/>
</dbReference>
<reference evidence="6" key="1">
    <citation type="journal article" date="2020" name="Stud. Mycol.">
        <title>101 Dothideomycetes genomes: a test case for predicting lifestyles and emergence of pathogens.</title>
        <authorList>
            <person name="Haridas S."/>
            <person name="Albert R."/>
            <person name="Binder M."/>
            <person name="Bloem J."/>
            <person name="Labutti K."/>
            <person name="Salamov A."/>
            <person name="Andreopoulos B."/>
            <person name="Baker S."/>
            <person name="Barry K."/>
            <person name="Bills G."/>
            <person name="Bluhm B."/>
            <person name="Cannon C."/>
            <person name="Castanera R."/>
            <person name="Culley D."/>
            <person name="Daum C."/>
            <person name="Ezra D."/>
            <person name="Gonzalez J."/>
            <person name="Henrissat B."/>
            <person name="Kuo A."/>
            <person name="Liang C."/>
            <person name="Lipzen A."/>
            <person name="Lutzoni F."/>
            <person name="Magnuson J."/>
            <person name="Mondo S."/>
            <person name="Nolan M."/>
            <person name="Ohm R."/>
            <person name="Pangilinan J."/>
            <person name="Park H.-J."/>
            <person name="Ramirez L."/>
            <person name="Alfaro M."/>
            <person name="Sun H."/>
            <person name="Tritt A."/>
            <person name="Yoshinaga Y."/>
            <person name="Zwiers L.-H."/>
            <person name="Turgeon B."/>
            <person name="Goodwin S."/>
            <person name="Spatafora J."/>
            <person name="Crous P."/>
            <person name="Grigoriev I."/>
        </authorList>
    </citation>
    <scope>NUCLEOTIDE SEQUENCE</scope>
    <source>
        <strain evidence="6">CBS 473.64</strain>
    </source>
</reference>
<dbReference type="OrthoDB" id="10003116at2759"/>
<feature type="compositionally biased region" description="Basic and acidic residues" evidence="5">
    <location>
        <begin position="85"/>
        <end position="106"/>
    </location>
</feature>
<dbReference type="GO" id="GO:0031398">
    <property type="term" value="P:positive regulation of protein ubiquitination"/>
    <property type="evidence" value="ECO:0007669"/>
    <property type="project" value="TreeGrafter"/>
</dbReference>
<dbReference type="CDD" id="cd22212">
    <property type="entry name" value="NDFIP-like"/>
    <property type="match status" value="1"/>
</dbReference>
<feature type="region of interest" description="Disordered" evidence="5">
    <location>
        <begin position="255"/>
        <end position="292"/>
    </location>
</feature>
<keyword evidence="7" id="KW-1185">Reference proteome</keyword>